<evidence type="ECO:0000313" key="2">
    <source>
        <dbReference type="Proteomes" id="UP000244722"/>
    </source>
</evidence>
<name>A0A2T6ZC18_TUBBO</name>
<dbReference type="Proteomes" id="UP000244722">
    <property type="component" value="Unassembled WGS sequence"/>
</dbReference>
<evidence type="ECO:0000313" key="1">
    <source>
        <dbReference type="EMBL" id="PUU73042.1"/>
    </source>
</evidence>
<organism evidence="1 2">
    <name type="scientific">Tuber borchii</name>
    <name type="common">White truffle</name>
    <dbReference type="NCBI Taxonomy" id="42251"/>
    <lineage>
        <taxon>Eukaryota</taxon>
        <taxon>Fungi</taxon>
        <taxon>Dikarya</taxon>
        <taxon>Ascomycota</taxon>
        <taxon>Pezizomycotina</taxon>
        <taxon>Pezizomycetes</taxon>
        <taxon>Pezizales</taxon>
        <taxon>Tuberaceae</taxon>
        <taxon>Tuber</taxon>
    </lineage>
</organism>
<proteinExistence type="predicted"/>
<keyword evidence="2" id="KW-1185">Reference proteome</keyword>
<accession>A0A2T6ZC18</accession>
<dbReference type="EMBL" id="NESQ01000421">
    <property type="protein sequence ID" value="PUU73042.1"/>
    <property type="molecule type" value="Genomic_DNA"/>
</dbReference>
<dbReference type="AlphaFoldDB" id="A0A2T6ZC18"/>
<sequence length="235" mass="26020">MEQDRIPGWKGSTAAQWAAIQAYAIATSSVTDRVALWQANSSRGKHFTECLDFLLKDIAKKHNAILARLLEAAQPVPTVAAPIAAPIAVRNDRLAGPHSVHLWLVQGSVVRPDNPLPPGLDKIQWQTHGHGYRIVMTEPTMDDLFKCINRVLSWEYGYHLLVVATRQGMRMLLVDPEGPLPLAEMITLGNSRHVCIWWSVNSPGELIDLLFYSQCVPDNDGNPSPSAIHFGPHDN</sequence>
<reference evidence="1 2" key="1">
    <citation type="submission" date="2017-04" db="EMBL/GenBank/DDBJ databases">
        <title>Draft genome sequence of Tuber borchii Vittad., a whitish edible truffle.</title>
        <authorList>
            <consortium name="DOE Joint Genome Institute"/>
            <person name="Murat C."/>
            <person name="Kuo A."/>
            <person name="Barry K.W."/>
            <person name="Clum A."/>
            <person name="Dockter R.B."/>
            <person name="Fauchery L."/>
            <person name="Iotti M."/>
            <person name="Kohler A."/>
            <person name="Labutti K."/>
            <person name="Lindquist E.A."/>
            <person name="Lipzen A."/>
            <person name="Ohm R.A."/>
            <person name="Wang M."/>
            <person name="Grigoriev I.V."/>
            <person name="Zambonelli A."/>
            <person name="Martin F.M."/>
        </authorList>
    </citation>
    <scope>NUCLEOTIDE SEQUENCE [LARGE SCALE GENOMIC DNA]</scope>
    <source>
        <strain evidence="1 2">Tbo3840</strain>
    </source>
</reference>
<comment type="caution">
    <text evidence="1">The sequence shown here is derived from an EMBL/GenBank/DDBJ whole genome shotgun (WGS) entry which is preliminary data.</text>
</comment>
<gene>
    <name evidence="1" type="ORF">B9Z19DRAFT_1069291</name>
</gene>
<protein>
    <submittedName>
        <fullName evidence="1">Uncharacterized protein</fullName>
    </submittedName>
</protein>